<feature type="domain" description="BAP29/BAP31 transmembrane" evidence="7">
    <location>
        <begin position="1"/>
        <end position="137"/>
    </location>
</feature>
<dbReference type="FunCoup" id="A7TT08">
    <property type="interactions" value="150"/>
</dbReference>
<feature type="region of interest" description="Disordered" evidence="6">
    <location>
        <begin position="174"/>
        <end position="194"/>
    </location>
</feature>
<dbReference type="GO" id="GO:0070973">
    <property type="term" value="P:protein localization to endoplasmic reticulum exit site"/>
    <property type="evidence" value="ECO:0007669"/>
    <property type="project" value="UniProtKB-UniRule"/>
</dbReference>
<evidence type="ECO:0000256" key="6">
    <source>
        <dbReference type="SAM" id="MobiDB-lite"/>
    </source>
</evidence>
<feature type="transmembrane region" description="Helical" evidence="5">
    <location>
        <begin position="47"/>
        <end position="66"/>
    </location>
</feature>
<protein>
    <recommendedName>
        <fullName evidence="5">Endoplasmic reticulum transmembrane protein</fullName>
    </recommendedName>
</protein>
<dbReference type="GO" id="GO:0006888">
    <property type="term" value="P:endoplasmic reticulum to Golgi vesicle-mediated transport"/>
    <property type="evidence" value="ECO:0007669"/>
    <property type="project" value="UniProtKB-UniRule"/>
</dbReference>
<proteinExistence type="inferred from homology"/>
<gene>
    <name evidence="8" type="ORF">Kpol_262p4</name>
</gene>
<evidence type="ECO:0000259" key="7">
    <source>
        <dbReference type="Pfam" id="PF05529"/>
    </source>
</evidence>
<dbReference type="STRING" id="436907.A7TT08"/>
<keyword evidence="4 5" id="KW-0472">Membrane</keyword>
<dbReference type="OrthoDB" id="435607at2759"/>
<dbReference type="EMBL" id="DS480533">
    <property type="protein sequence ID" value="EDO14599.1"/>
    <property type="molecule type" value="Genomic_DNA"/>
</dbReference>
<organism evidence="9">
    <name type="scientific">Vanderwaltozyma polyspora (strain ATCC 22028 / DSM 70294 / BCRC 21397 / CBS 2163 / NBRC 10782 / NRRL Y-8283 / UCD 57-17)</name>
    <name type="common">Kluyveromyces polysporus</name>
    <dbReference type="NCBI Taxonomy" id="436907"/>
    <lineage>
        <taxon>Eukaryota</taxon>
        <taxon>Fungi</taxon>
        <taxon>Dikarya</taxon>
        <taxon>Ascomycota</taxon>
        <taxon>Saccharomycotina</taxon>
        <taxon>Saccharomycetes</taxon>
        <taxon>Saccharomycetales</taxon>
        <taxon>Saccharomycetaceae</taxon>
        <taxon>Vanderwaltozyma</taxon>
    </lineage>
</organism>
<comment type="subcellular location">
    <subcellularLocation>
        <location evidence="5">Endoplasmic reticulum membrane</location>
        <topology evidence="5">Multi-pass membrane protein</topology>
    </subcellularLocation>
    <subcellularLocation>
        <location evidence="1">Membrane</location>
        <topology evidence="1">Multi-pass membrane protein</topology>
    </subcellularLocation>
</comment>
<dbReference type="GO" id="GO:0006886">
    <property type="term" value="P:intracellular protein transport"/>
    <property type="evidence" value="ECO:0007669"/>
    <property type="project" value="UniProtKB-UniRule"/>
</dbReference>
<keyword evidence="9" id="KW-1185">Reference proteome</keyword>
<keyword evidence="5" id="KW-0931">ER-Golgi transport</keyword>
<dbReference type="PANTHER" id="PTHR12701">
    <property type="entry name" value="BCR-ASSOCIATED PROTEIN, BAP"/>
    <property type="match status" value="1"/>
</dbReference>
<dbReference type="Proteomes" id="UP000000267">
    <property type="component" value="Unassembled WGS sequence"/>
</dbReference>
<evidence type="ECO:0000313" key="8">
    <source>
        <dbReference type="EMBL" id="EDO14599.1"/>
    </source>
</evidence>
<accession>A7TT08</accession>
<evidence type="ECO:0000256" key="2">
    <source>
        <dbReference type="ARBA" id="ARBA00022692"/>
    </source>
</evidence>
<comment type="function">
    <text evidence="5">May play a role in anterograde transport of membrane proteins from the endoplasmic reticulum to the Golgi.</text>
</comment>
<dbReference type="eggNOG" id="KOG1962">
    <property type="taxonomic scope" value="Eukaryota"/>
</dbReference>
<dbReference type="InterPro" id="IPR040463">
    <property type="entry name" value="BAP29/BAP31_N"/>
</dbReference>
<evidence type="ECO:0000256" key="5">
    <source>
        <dbReference type="RuleBase" id="RU367026"/>
    </source>
</evidence>
<dbReference type="InParanoid" id="A7TT08"/>
<keyword evidence="5" id="KW-0653">Protein transport</keyword>
<dbReference type="HOGENOM" id="CLU_087648_1_0_1"/>
<dbReference type="OMA" id="QRNMYIS"/>
<keyword evidence="3 5" id="KW-1133">Transmembrane helix</keyword>
<dbReference type="RefSeq" id="XP_001642457.1">
    <property type="nucleotide sequence ID" value="XM_001642407.1"/>
</dbReference>
<dbReference type="GO" id="GO:0005789">
    <property type="term" value="C:endoplasmic reticulum membrane"/>
    <property type="evidence" value="ECO:0007669"/>
    <property type="project" value="UniProtKB-SubCell"/>
</dbReference>
<feature type="transmembrane region" description="Helical" evidence="5">
    <location>
        <begin position="6"/>
        <end position="26"/>
    </location>
</feature>
<dbReference type="PANTHER" id="PTHR12701:SF19">
    <property type="entry name" value="ENDOPLASMIC RETICULUM TRANSMEMBRANE PROTEIN 1-RELATED"/>
    <property type="match status" value="1"/>
</dbReference>
<keyword evidence="5" id="KW-0256">Endoplasmic reticulum</keyword>
<dbReference type="InterPro" id="IPR008417">
    <property type="entry name" value="BAP29/BAP31"/>
</dbReference>
<keyword evidence="2 5" id="KW-0812">Transmembrane</keyword>
<evidence type="ECO:0000313" key="9">
    <source>
        <dbReference type="Proteomes" id="UP000000267"/>
    </source>
</evidence>
<dbReference type="Pfam" id="PF05529">
    <property type="entry name" value="Bap31"/>
    <property type="match status" value="1"/>
</dbReference>
<dbReference type="KEGG" id="vpo:Kpol_262p4"/>
<name>A7TT08_VANPO</name>
<evidence type="ECO:0000256" key="4">
    <source>
        <dbReference type="ARBA" id="ARBA00023136"/>
    </source>
</evidence>
<dbReference type="GeneID" id="5542619"/>
<dbReference type="AlphaFoldDB" id="A7TT08"/>
<keyword evidence="5" id="KW-0813">Transport</keyword>
<reference evidence="8 9" key="1">
    <citation type="journal article" date="2007" name="Proc. Natl. Acad. Sci. U.S.A.">
        <title>Independent sorting-out of thousands of duplicated gene pairs in two yeast species descended from a whole-genome duplication.</title>
        <authorList>
            <person name="Scannell D.R."/>
            <person name="Frank A.C."/>
            <person name="Conant G.C."/>
            <person name="Byrne K.P."/>
            <person name="Woolfit M."/>
            <person name="Wolfe K.H."/>
        </authorList>
    </citation>
    <scope>NUCLEOTIDE SEQUENCE [LARGE SCALE GENOMIC DNA]</scope>
    <source>
        <strain evidence="9">ATCC 22028 / DSM 70294 / BCRC 21397 / CBS 2163 / NBRC 10782 / NRRL Y-8283 / UCD 57-17</strain>
    </source>
</reference>
<evidence type="ECO:0000256" key="3">
    <source>
        <dbReference type="ARBA" id="ARBA00022989"/>
    </source>
</evidence>
<sequence>MSIYFTLLFVALTLEMGTLFFLVLPLPFRLRKSMCTVYDRLYYNQQFRTVGAILGVLVGMLFADSWKRANVHVSTYHDQNSNEMTNDAGSLITPVQVLTSRAYNQRNVYISGFILYFVLCIITVMSIVRRLVKYQSLINESDKNIDDDRLLQELKSKKTSLEGLKSQIANLEKQFDQTNDAKNEPVSELDKKDN</sequence>
<evidence type="ECO:0000256" key="1">
    <source>
        <dbReference type="ARBA" id="ARBA00004141"/>
    </source>
</evidence>
<feature type="transmembrane region" description="Helical" evidence="5">
    <location>
        <begin position="108"/>
        <end position="128"/>
    </location>
</feature>
<dbReference type="PhylomeDB" id="A7TT08"/>
<comment type="similarity">
    <text evidence="5">Belongs to the BCAP29/BCAP31 family.</text>
</comment>